<evidence type="ECO:0000313" key="2">
    <source>
        <dbReference type="EMBL" id="CAG8542513.1"/>
    </source>
</evidence>
<gene>
    <name evidence="2" type="ORF">PBRASI_LOCUS4662</name>
</gene>
<feature type="transmembrane region" description="Helical" evidence="1">
    <location>
        <begin position="279"/>
        <end position="297"/>
    </location>
</feature>
<evidence type="ECO:0000256" key="1">
    <source>
        <dbReference type="SAM" id="Phobius"/>
    </source>
</evidence>
<keyword evidence="1" id="KW-1133">Transmembrane helix</keyword>
<dbReference type="Proteomes" id="UP000789739">
    <property type="component" value="Unassembled WGS sequence"/>
</dbReference>
<comment type="caution">
    <text evidence="2">The sequence shown here is derived from an EMBL/GenBank/DDBJ whole genome shotgun (WGS) entry which is preliminary data.</text>
</comment>
<keyword evidence="1" id="KW-0472">Membrane</keyword>
<dbReference type="EMBL" id="CAJVPI010000497">
    <property type="protein sequence ID" value="CAG8542513.1"/>
    <property type="molecule type" value="Genomic_DNA"/>
</dbReference>
<keyword evidence="3" id="KW-1185">Reference proteome</keyword>
<feature type="transmembrane region" description="Helical" evidence="1">
    <location>
        <begin position="167"/>
        <end position="185"/>
    </location>
</feature>
<dbReference type="OrthoDB" id="2418522at2759"/>
<evidence type="ECO:0000313" key="3">
    <source>
        <dbReference type="Proteomes" id="UP000789739"/>
    </source>
</evidence>
<feature type="transmembrane region" description="Helical" evidence="1">
    <location>
        <begin position="76"/>
        <end position="95"/>
    </location>
</feature>
<accession>A0A9N9ATW0</accession>
<feature type="transmembrane region" description="Helical" evidence="1">
    <location>
        <begin position="250"/>
        <end position="267"/>
    </location>
</feature>
<protein>
    <submittedName>
        <fullName evidence="2">2061_t:CDS:1</fullName>
    </submittedName>
</protein>
<keyword evidence="1" id="KW-0812">Transmembrane</keyword>
<name>A0A9N9ATW0_9GLOM</name>
<proteinExistence type="predicted"/>
<reference evidence="2" key="1">
    <citation type="submission" date="2021-06" db="EMBL/GenBank/DDBJ databases">
        <authorList>
            <person name="Kallberg Y."/>
            <person name="Tangrot J."/>
            <person name="Rosling A."/>
        </authorList>
    </citation>
    <scope>NUCLEOTIDE SEQUENCE</scope>
    <source>
        <strain evidence="2">BR232B</strain>
    </source>
</reference>
<sequence>MSFERLRITKPIDYGSVVISVDGNNHHSQQPSLASDTTHSQNSYVSFYSYPAYIDDEDYDDYEPEKDYKTLFKEHCVATPFIILAVSLFVLPTVYWHSFQWDSLCMGLAGWTAARLLIKPVDWLFSTLLRRQLSTNSLFLNVTFGILEESIRLELILLNFAETDFLFAYWLGLGWASAEAICYIIRHFKEIRLYKEDVDTDFKARDAIEDTLGKPLNTLSAWWGVMWTLSTTMLNIGLSCWIYSSSTLVYAAAILHATLYVIWANCLPSWGIPTTSYRMLITSMAVFLVGLALLGVIE</sequence>
<dbReference type="AlphaFoldDB" id="A0A9N9ATW0"/>
<organism evidence="2 3">
    <name type="scientific">Paraglomus brasilianum</name>
    <dbReference type="NCBI Taxonomy" id="144538"/>
    <lineage>
        <taxon>Eukaryota</taxon>
        <taxon>Fungi</taxon>
        <taxon>Fungi incertae sedis</taxon>
        <taxon>Mucoromycota</taxon>
        <taxon>Glomeromycotina</taxon>
        <taxon>Glomeromycetes</taxon>
        <taxon>Paraglomerales</taxon>
        <taxon>Paraglomeraceae</taxon>
        <taxon>Paraglomus</taxon>
    </lineage>
</organism>